<gene>
    <name evidence="5" type="ORF">NU887_06075</name>
</gene>
<dbReference type="Gene3D" id="1.10.10.10">
    <property type="entry name" value="Winged helix-like DNA-binding domain superfamily/Winged helix DNA-binding domain"/>
    <property type="match status" value="1"/>
</dbReference>
<evidence type="ECO:0000259" key="4">
    <source>
        <dbReference type="PROSITE" id="PS50043"/>
    </source>
</evidence>
<evidence type="ECO:0000256" key="3">
    <source>
        <dbReference type="ARBA" id="ARBA00023163"/>
    </source>
</evidence>
<keyword evidence="6" id="KW-1185">Reference proteome</keyword>
<feature type="domain" description="HTH luxR-type" evidence="4">
    <location>
        <begin position="4"/>
        <end position="69"/>
    </location>
</feature>
<dbReference type="Proteomes" id="UP001142175">
    <property type="component" value="Unassembled WGS sequence"/>
</dbReference>
<evidence type="ECO:0000313" key="5">
    <source>
        <dbReference type="EMBL" id="MCR9014596.1"/>
    </source>
</evidence>
<accession>A0A9X2P4G0</accession>
<evidence type="ECO:0000313" key="6">
    <source>
        <dbReference type="Proteomes" id="UP001142175"/>
    </source>
</evidence>
<keyword evidence="3" id="KW-0804">Transcription</keyword>
<dbReference type="Pfam" id="PF00196">
    <property type="entry name" value="GerE"/>
    <property type="match status" value="1"/>
</dbReference>
<evidence type="ECO:0000256" key="1">
    <source>
        <dbReference type="ARBA" id="ARBA00023015"/>
    </source>
</evidence>
<dbReference type="InterPro" id="IPR036388">
    <property type="entry name" value="WH-like_DNA-bd_sf"/>
</dbReference>
<dbReference type="InterPro" id="IPR016032">
    <property type="entry name" value="Sig_transdc_resp-reg_C-effctor"/>
</dbReference>
<dbReference type="EMBL" id="JANSUY010000002">
    <property type="protein sequence ID" value="MCR9014596.1"/>
    <property type="molecule type" value="Genomic_DNA"/>
</dbReference>
<protein>
    <submittedName>
        <fullName evidence="5">Helix-turn-helix transcriptional regulator</fullName>
    </submittedName>
</protein>
<proteinExistence type="predicted"/>
<dbReference type="SMART" id="SM00421">
    <property type="entry name" value="HTH_LUXR"/>
    <property type="match status" value="1"/>
</dbReference>
<keyword evidence="2" id="KW-0238">DNA-binding</keyword>
<dbReference type="PANTHER" id="PTHR44688">
    <property type="entry name" value="DNA-BINDING TRANSCRIPTIONAL ACTIVATOR DEVR_DOSR"/>
    <property type="match status" value="1"/>
</dbReference>
<dbReference type="SUPFAM" id="SSF46894">
    <property type="entry name" value="C-terminal effector domain of the bipartite response regulators"/>
    <property type="match status" value="1"/>
</dbReference>
<dbReference type="PRINTS" id="PR00038">
    <property type="entry name" value="HTHLUXR"/>
</dbReference>
<name>A0A9X2P4G0_9BACT</name>
<dbReference type="InterPro" id="IPR000792">
    <property type="entry name" value="Tscrpt_reg_LuxR_C"/>
</dbReference>
<organism evidence="5 6">
    <name type="scientific">Aquiflexum gelatinilyticum</name>
    <dbReference type="NCBI Taxonomy" id="2961943"/>
    <lineage>
        <taxon>Bacteria</taxon>
        <taxon>Pseudomonadati</taxon>
        <taxon>Bacteroidota</taxon>
        <taxon>Cytophagia</taxon>
        <taxon>Cytophagales</taxon>
        <taxon>Cyclobacteriaceae</taxon>
        <taxon>Aquiflexum</taxon>
    </lineage>
</organism>
<keyword evidence="1" id="KW-0805">Transcription regulation</keyword>
<reference evidence="5" key="1">
    <citation type="submission" date="2022-08" db="EMBL/GenBank/DDBJ databases">
        <authorList>
            <person name="Zhang D."/>
        </authorList>
    </citation>
    <scope>NUCLEOTIDE SEQUENCE</scope>
    <source>
        <strain evidence="5">XJ19-11</strain>
    </source>
</reference>
<dbReference type="GO" id="GO:0003677">
    <property type="term" value="F:DNA binding"/>
    <property type="evidence" value="ECO:0007669"/>
    <property type="project" value="UniProtKB-KW"/>
</dbReference>
<dbReference type="GO" id="GO:0006355">
    <property type="term" value="P:regulation of DNA-templated transcription"/>
    <property type="evidence" value="ECO:0007669"/>
    <property type="project" value="InterPro"/>
</dbReference>
<dbReference type="AlphaFoldDB" id="A0A9X2P4G0"/>
<sequence>MVPAVPAKHSLTKREKEILQLIVEEYTTQEIANKLFISFCTVETHRLHLIQKMGVRNTAGLVREAVARNIYPISMNSMTF</sequence>
<dbReference type="PANTHER" id="PTHR44688:SF16">
    <property type="entry name" value="DNA-BINDING TRANSCRIPTIONAL ACTIVATOR DEVR_DOSR"/>
    <property type="match status" value="1"/>
</dbReference>
<evidence type="ECO:0000256" key="2">
    <source>
        <dbReference type="ARBA" id="ARBA00023125"/>
    </source>
</evidence>
<dbReference type="CDD" id="cd06170">
    <property type="entry name" value="LuxR_C_like"/>
    <property type="match status" value="1"/>
</dbReference>
<dbReference type="PROSITE" id="PS50043">
    <property type="entry name" value="HTH_LUXR_2"/>
    <property type="match status" value="1"/>
</dbReference>
<comment type="caution">
    <text evidence="5">The sequence shown here is derived from an EMBL/GenBank/DDBJ whole genome shotgun (WGS) entry which is preliminary data.</text>
</comment>